<dbReference type="GO" id="GO:0008270">
    <property type="term" value="F:zinc ion binding"/>
    <property type="evidence" value="ECO:0007669"/>
    <property type="project" value="UniProtKB-KW"/>
</dbReference>
<comment type="similarity">
    <text evidence="2">Belongs to the RRN7/TAF1B family.</text>
</comment>
<feature type="compositionally biased region" description="Polar residues" evidence="10">
    <location>
        <begin position="340"/>
        <end position="350"/>
    </location>
</feature>
<keyword evidence="7" id="KW-0238">DNA-binding</keyword>
<evidence type="ECO:0000313" key="13">
    <source>
        <dbReference type="Proteomes" id="UP000015104"/>
    </source>
</evidence>
<feature type="region of interest" description="Disordered" evidence="10">
    <location>
        <begin position="339"/>
        <end position="361"/>
    </location>
</feature>
<dbReference type="InterPro" id="IPR048538">
    <property type="entry name" value="Rrn7_cyclin_C"/>
</dbReference>
<keyword evidence="6" id="KW-0805">Transcription regulation</keyword>
<keyword evidence="4" id="KW-0863">Zinc-finger</keyword>
<evidence type="ECO:0000256" key="7">
    <source>
        <dbReference type="ARBA" id="ARBA00023125"/>
    </source>
</evidence>
<dbReference type="InterPro" id="IPR033599">
    <property type="entry name" value="TAF1B/Rrn7"/>
</dbReference>
<proteinExistence type="inferred from homology"/>
<dbReference type="GO" id="GO:0042790">
    <property type="term" value="P:nucleolar large rRNA transcription by RNA polymerase I"/>
    <property type="evidence" value="ECO:0007669"/>
    <property type="project" value="TreeGrafter"/>
</dbReference>
<dbReference type="GO" id="GO:0005668">
    <property type="term" value="C:RNA polymerase transcription factor SL1 complex"/>
    <property type="evidence" value="ECO:0007669"/>
    <property type="project" value="TreeGrafter"/>
</dbReference>
<dbReference type="PANTHER" id="PTHR31576:SF2">
    <property type="entry name" value="TATA BOX-BINDING PROTEIN-ASSOCIATED FACTOR RNA POLYMERASE I SUBUNIT B"/>
    <property type="match status" value="1"/>
</dbReference>
<evidence type="ECO:0000256" key="3">
    <source>
        <dbReference type="ARBA" id="ARBA00022723"/>
    </source>
</evidence>
<dbReference type="AlphaFoldDB" id="T1KZ69"/>
<name>T1KZ69_TETUR</name>
<evidence type="ECO:0000256" key="4">
    <source>
        <dbReference type="ARBA" id="ARBA00022771"/>
    </source>
</evidence>
<dbReference type="PANTHER" id="PTHR31576">
    <property type="entry name" value="TATA BOX-BINDING PROTEIN-ASSOCIATED FACTOR RNA POLYMERASE I SUBUNIT B"/>
    <property type="match status" value="1"/>
</dbReference>
<keyword evidence="5" id="KW-0862">Zinc</keyword>
<evidence type="ECO:0000256" key="9">
    <source>
        <dbReference type="ARBA" id="ARBA00023242"/>
    </source>
</evidence>
<organism evidence="12 13">
    <name type="scientific">Tetranychus urticae</name>
    <name type="common">Two-spotted spider mite</name>
    <dbReference type="NCBI Taxonomy" id="32264"/>
    <lineage>
        <taxon>Eukaryota</taxon>
        <taxon>Metazoa</taxon>
        <taxon>Ecdysozoa</taxon>
        <taxon>Arthropoda</taxon>
        <taxon>Chelicerata</taxon>
        <taxon>Arachnida</taxon>
        <taxon>Acari</taxon>
        <taxon>Acariformes</taxon>
        <taxon>Trombidiformes</taxon>
        <taxon>Prostigmata</taxon>
        <taxon>Eleutherengona</taxon>
        <taxon>Raphignathae</taxon>
        <taxon>Tetranychoidea</taxon>
        <taxon>Tetranychidae</taxon>
        <taxon>Tetranychus</taxon>
    </lineage>
</organism>
<keyword evidence="13" id="KW-1185">Reference proteome</keyword>
<evidence type="ECO:0000256" key="10">
    <source>
        <dbReference type="SAM" id="MobiDB-lite"/>
    </source>
</evidence>
<evidence type="ECO:0000259" key="11">
    <source>
        <dbReference type="Pfam" id="PF20645"/>
    </source>
</evidence>
<evidence type="ECO:0000256" key="2">
    <source>
        <dbReference type="ARBA" id="ARBA00006899"/>
    </source>
</evidence>
<dbReference type="HOGENOM" id="CLU_984577_0_0_1"/>
<evidence type="ECO:0000256" key="6">
    <source>
        <dbReference type="ARBA" id="ARBA00023015"/>
    </source>
</evidence>
<reference evidence="13" key="1">
    <citation type="submission" date="2011-08" db="EMBL/GenBank/DDBJ databases">
        <authorList>
            <person name="Rombauts S."/>
        </authorList>
    </citation>
    <scope>NUCLEOTIDE SEQUENCE</scope>
    <source>
        <strain evidence="13">London</strain>
    </source>
</reference>
<dbReference type="EMBL" id="CAEY01000737">
    <property type="status" value="NOT_ANNOTATED_CDS"/>
    <property type="molecule type" value="Genomic_DNA"/>
</dbReference>
<sequence length="744" mass="85209">MDGKQKKSCKQCGSTVFEEIDALYYCSVCSTQVTGLTIEVSHFDGAVSTLREVRDKTTKRKAADTGPPWTTMEAFNVILAHQCSQLEDKLNLGPQFKCVLFSLWAEYLSKCEVAFTRREQSKPKVNITSHLRDIQLIDQGLEKVTKPLSLTHKSREDLKVGNTKLLRNIIIGDLNRSHSGSPKTGEPENNSLVAHTENLDIADSLDDIDENFEPEEKLNLEMETDLNFNNISDGPADFMYGNDPIDFHANEKKPSLDERSNFSSMLTIGVSEPESLFKSESIESTLEDYNNGLSLKGPRQWKAKYKSKKKEIRNVLETFDKGGNFHDLVNELDAKYGKSSKLTNGDADNSQSEDDEAGFTEEKLPDMTKRSLLIKKIVNKDKNGPAILRNTDDITVERMTIHKTLQFILLVLPEEWILLPGGDVNVLHPRKVVNIEALERNTVTLKKFLFIQNLPHPNFIEMLKRHIFELNLPFQLIDIVANVIDWKVIAKASPQFKIDEKAKIIPCYDVYSFCSIVVVLKKLFILNNEIEFQISDFVRENFHDSFIWKDWLDHTRVLWKLMNHHYLPINPSLALNVFDIEVVRVHRDKISNAMFGIDSSFGSKRYFLTKDFKSNLSSLMGQSFETDSCAIDLPPFTVYHLYEAKCFVRRRLNALNRSSHIFEENFTNKSIDYLFSERYKFVGIEANKLKAHSRAKKIAVETAIEEWPEPLQLLLNLGSFILNRPPKMFAPIINRLDSLVKDLP</sequence>
<reference evidence="12" key="2">
    <citation type="submission" date="2015-06" db="UniProtKB">
        <authorList>
            <consortium name="EnsemblMetazoa"/>
        </authorList>
    </citation>
    <scope>IDENTIFICATION</scope>
</reference>
<evidence type="ECO:0000256" key="5">
    <source>
        <dbReference type="ARBA" id="ARBA00022833"/>
    </source>
</evidence>
<feature type="domain" description="Rrn7/TAF1B C-terminal cyclin" evidence="11">
    <location>
        <begin position="450"/>
        <end position="554"/>
    </location>
</feature>
<accession>T1KZ69</accession>
<keyword evidence="8" id="KW-0804">Transcription</keyword>
<evidence type="ECO:0000313" key="12">
    <source>
        <dbReference type="EnsemblMetazoa" id="tetur28g00540.1"/>
    </source>
</evidence>
<dbReference type="STRING" id="32264.T1KZ69"/>
<dbReference type="GO" id="GO:0001164">
    <property type="term" value="F:RNA polymerase I core promoter sequence-specific DNA binding"/>
    <property type="evidence" value="ECO:0007669"/>
    <property type="project" value="InterPro"/>
</dbReference>
<protein>
    <recommendedName>
        <fullName evidence="11">Rrn7/TAF1B C-terminal cyclin domain-containing protein</fullName>
    </recommendedName>
</protein>
<evidence type="ECO:0000256" key="1">
    <source>
        <dbReference type="ARBA" id="ARBA00004604"/>
    </source>
</evidence>
<dbReference type="Pfam" id="PF20645">
    <property type="entry name" value="Rrn7_cyclin_C"/>
    <property type="match status" value="1"/>
</dbReference>
<comment type="subcellular location">
    <subcellularLocation>
        <location evidence="1">Nucleus</location>
        <location evidence="1">Nucleolus</location>
    </subcellularLocation>
</comment>
<dbReference type="GO" id="GO:0070860">
    <property type="term" value="C:RNA polymerase I core factor complex"/>
    <property type="evidence" value="ECO:0007669"/>
    <property type="project" value="InterPro"/>
</dbReference>
<keyword evidence="9" id="KW-0539">Nucleus</keyword>
<evidence type="ECO:0000256" key="8">
    <source>
        <dbReference type="ARBA" id="ARBA00023163"/>
    </source>
</evidence>
<dbReference type="EnsemblMetazoa" id="tetur28g00540.1">
    <property type="protein sequence ID" value="tetur28g00540.1"/>
    <property type="gene ID" value="tetur28g00540"/>
</dbReference>
<dbReference type="Proteomes" id="UP000015104">
    <property type="component" value="Unassembled WGS sequence"/>
</dbReference>
<keyword evidence="3" id="KW-0479">Metal-binding</keyword>